<dbReference type="NCBIfam" id="TIGR01354">
    <property type="entry name" value="cyt_deam_tetra"/>
    <property type="match status" value="1"/>
</dbReference>
<dbReference type="GO" id="GO:0005829">
    <property type="term" value="C:cytosol"/>
    <property type="evidence" value="ECO:0007669"/>
    <property type="project" value="TreeGrafter"/>
</dbReference>
<dbReference type="EC" id="3.5.4.5" evidence="4 15"/>
<feature type="binding site" evidence="13">
    <location>
        <begin position="53"/>
        <end position="59"/>
    </location>
    <ligand>
        <name>substrate</name>
    </ligand>
</feature>
<name>A0A1I6M1T4_9BACT</name>
<dbReference type="CDD" id="cd01283">
    <property type="entry name" value="cytidine_deaminase"/>
    <property type="match status" value="1"/>
</dbReference>
<dbReference type="InterPro" id="IPR050202">
    <property type="entry name" value="Cyt/Deoxycyt_deaminase"/>
</dbReference>
<comment type="function">
    <text evidence="2 15">This enzyme scavenges exogenous and endogenous cytidine and 2'-deoxycytidine for UMP synthesis.</text>
</comment>
<dbReference type="PANTHER" id="PTHR11644:SF2">
    <property type="entry name" value="CYTIDINE DEAMINASE"/>
    <property type="match status" value="1"/>
</dbReference>
<dbReference type="InterPro" id="IPR006262">
    <property type="entry name" value="Cyt_deam_tetra"/>
</dbReference>
<dbReference type="Pfam" id="PF00383">
    <property type="entry name" value="dCMP_cyt_deam_1"/>
    <property type="match status" value="1"/>
</dbReference>
<dbReference type="PROSITE" id="PS00903">
    <property type="entry name" value="CYT_DCMP_DEAMINASES_1"/>
    <property type="match status" value="1"/>
</dbReference>
<feature type="active site" description="Proton donor" evidence="12">
    <location>
        <position position="66"/>
    </location>
</feature>
<dbReference type="Proteomes" id="UP000199024">
    <property type="component" value="Unassembled WGS sequence"/>
</dbReference>
<evidence type="ECO:0000256" key="6">
    <source>
        <dbReference type="ARBA" id="ARBA00022723"/>
    </source>
</evidence>
<evidence type="ECO:0000259" key="16">
    <source>
        <dbReference type="PROSITE" id="PS51747"/>
    </source>
</evidence>
<dbReference type="InterPro" id="IPR002125">
    <property type="entry name" value="CMP_dCMP_dom"/>
</dbReference>
<dbReference type="STRING" id="474950.SAMN05421771_1684"/>
<gene>
    <name evidence="17" type="ORF">SAMN05421771_1684</name>
</gene>
<dbReference type="PROSITE" id="PS51747">
    <property type="entry name" value="CYT_DCMP_DEAMINASES_2"/>
    <property type="match status" value="1"/>
</dbReference>
<dbReference type="GO" id="GO:0008270">
    <property type="term" value="F:zinc ion binding"/>
    <property type="evidence" value="ECO:0007669"/>
    <property type="project" value="UniProtKB-UniRule"/>
</dbReference>
<dbReference type="InterPro" id="IPR016193">
    <property type="entry name" value="Cytidine_deaminase-like"/>
</dbReference>
<keyword evidence="6 14" id="KW-0479">Metal-binding</keyword>
<comment type="catalytic activity">
    <reaction evidence="11 15">
        <text>cytidine + H2O + H(+) = uridine + NH4(+)</text>
        <dbReference type="Rhea" id="RHEA:16069"/>
        <dbReference type="ChEBI" id="CHEBI:15377"/>
        <dbReference type="ChEBI" id="CHEBI:15378"/>
        <dbReference type="ChEBI" id="CHEBI:16704"/>
        <dbReference type="ChEBI" id="CHEBI:17562"/>
        <dbReference type="ChEBI" id="CHEBI:28938"/>
        <dbReference type="EC" id="3.5.4.5"/>
    </reaction>
</comment>
<evidence type="ECO:0000256" key="14">
    <source>
        <dbReference type="PIRSR" id="PIRSR606262-3"/>
    </source>
</evidence>
<evidence type="ECO:0000256" key="15">
    <source>
        <dbReference type="RuleBase" id="RU364006"/>
    </source>
</evidence>
<keyword evidence="8 14" id="KW-0862">Zinc</keyword>
<comment type="cofactor">
    <cofactor evidence="1 14 15">
        <name>Zn(2+)</name>
        <dbReference type="ChEBI" id="CHEBI:29105"/>
    </cofactor>
</comment>
<evidence type="ECO:0000256" key="12">
    <source>
        <dbReference type="PIRSR" id="PIRSR606262-1"/>
    </source>
</evidence>
<evidence type="ECO:0000256" key="3">
    <source>
        <dbReference type="ARBA" id="ARBA00006576"/>
    </source>
</evidence>
<dbReference type="NCBIfam" id="NF004064">
    <property type="entry name" value="PRK05578.1"/>
    <property type="match status" value="1"/>
</dbReference>
<feature type="binding site" evidence="14">
    <location>
        <position position="64"/>
    </location>
    <ligand>
        <name>Zn(2+)</name>
        <dbReference type="ChEBI" id="CHEBI:29105"/>
        <note>catalytic</note>
    </ligand>
</feature>
<evidence type="ECO:0000256" key="5">
    <source>
        <dbReference type="ARBA" id="ARBA00018266"/>
    </source>
</evidence>
<protein>
    <recommendedName>
        <fullName evidence="5 15">Cytidine deaminase</fullName>
        <ecNumber evidence="4 15">3.5.4.5</ecNumber>
    </recommendedName>
    <alternativeName>
        <fullName evidence="9 15">Cytidine aminohydrolase</fullName>
    </alternativeName>
</protein>
<evidence type="ECO:0000256" key="2">
    <source>
        <dbReference type="ARBA" id="ARBA00003949"/>
    </source>
</evidence>
<evidence type="ECO:0000256" key="11">
    <source>
        <dbReference type="ARBA" id="ARBA00049558"/>
    </source>
</evidence>
<feature type="binding site" evidence="14">
    <location>
        <position position="99"/>
    </location>
    <ligand>
        <name>Zn(2+)</name>
        <dbReference type="ChEBI" id="CHEBI:29105"/>
        <note>catalytic</note>
    </ligand>
</feature>
<keyword evidence="18" id="KW-1185">Reference proteome</keyword>
<dbReference type="SUPFAM" id="SSF53927">
    <property type="entry name" value="Cytidine deaminase-like"/>
    <property type="match status" value="1"/>
</dbReference>
<dbReference type="AlphaFoldDB" id="A0A1I6M1T4"/>
<dbReference type="OrthoDB" id="9795347at2"/>
<comment type="similarity">
    <text evidence="3 15">Belongs to the cytidine and deoxycytidylate deaminase family.</text>
</comment>
<evidence type="ECO:0000313" key="17">
    <source>
        <dbReference type="EMBL" id="SFS09679.1"/>
    </source>
</evidence>
<evidence type="ECO:0000313" key="18">
    <source>
        <dbReference type="Proteomes" id="UP000199024"/>
    </source>
</evidence>
<evidence type="ECO:0000256" key="9">
    <source>
        <dbReference type="ARBA" id="ARBA00032005"/>
    </source>
</evidence>
<evidence type="ECO:0000256" key="1">
    <source>
        <dbReference type="ARBA" id="ARBA00001947"/>
    </source>
</evidence>
<proteinExistence type="inferred from homology"/>
<feature type="domain" description="CMP/dCMP-type deaminase" evidence="16">
    <location>
        <begin position="12"/>
        <end position="141"/>
    </location>
</feature>
<evidence type="ECO:0000256" key="13">
    <source>
        <dbReference type="PIRSR" id="PIRSR606262-2"/>
    </source>
</evidence>
<dbReference type="GO" id="GO:0042802">
    <property type="term" value="F:identical protein binding"/>
    <property type="evidence" value="ECO:0007669"/>
    <property type="project" value="UniProtKB-ARBA"/>
</dbReference>
<comment type="catalytic activity">
    <reaction evidence="10 15">
        <text>2'-deoxycytidine + H2O + H(+) = 2'-deoxyuridine + NH4(+)</text>
        <dbReference type="Rhea" id="RHEA:13433"/>
        <dbReference type="ChEBI" id="CHEBI:15377"/>
        <dbReference type="ChEBI" id="CHEBI:15378"/>
        <dbReference type="ChEBI" id="CHEBI:15698"/>
        <dbReference type="ChEBI" id="CHEBI:16450"/>
        <dbReference type="ChEBI" id="CHEBI:28938"/>
        <dbReference type="EC" id="3.5.4.5"/>
    </reaction>
</comment>
<dbReference type="GO" id="GO:0055086">
    <property type="term" value="P:nucleobase-containing small molecule metabolic process"/>
    <property type="evidence" value="ECO:0007669"/>
    <property type="project" value="UniProtKB-ARBA"/>
</dbReference>
<organism evidence="17 18">
    <name type="scientific">Granulicella pectinivorans</name>
    <dbReference type="NCBI Taxonomy" id="474950"/>
    <lineage>
        <taxon>Bacteria</taxon>
        <taxon>Pseudomonadati</taxon>
        <taxon>Acidobacteriota</taxon>
        <taxon>Terriglobia</taxon>
        <taxon>Terriglobales</taxon>
        <taxon>Acidobacteriaceae</taxon>
        <taxon>Granulicella</taxon>
    </lineage>
</organism>
<feature type="binding site" evidence="14">
    <location>
        <position position="102"/>
    </location>
    <ligand>
        <name>Zn(2+)</name>
        <dbReference type="ChEBI" id="CHEBI:29105"/>
        <note>catalytic</note>
    </ligand>
</feature>
<reference evidence="17 18" key="1">
    <citation type="submission" date="2016-10" db="EMBL/GenBank/DDBJ databases">
        <authorList>
            <person name="de Groot N.N."/>
        </authorList>
    </citation>
    <scope>NUCLEOTIDE SEQUENCE [LARGE SCALE GENOMIC DNA]</scope>
    <source>
        <strain evidence="17 18">DSM 21001</strain>
    </source>
</reference>
<dbReference type="EMBL" id="FOZL01000001">
    <property type="protein sequence ID" value="SFS09679.1"/>
    <property type="molecule type" value="Genomic_DNA"/>
</dbReference>
<evidence type="ECO:0000256" key="10">
    <source>
        <dbReference type="ARBA" id="ARBA00049252"/>
    </source>
</evidence>
<dbReference type="FunFam" id="3.40.140.10:FF:000008">
    <property type="entry name" value="Cytidine deaminase"/>
    <property type="match status" value="1"/>
</dbReference>
<dbReference type="GO" id="GO:0072527">
    <property type="term" value="P:pyrimidine-containing compound metabolic process"/>
    <property type="evidence" value="ECO:0007669"/>
    <property type="project" value="UniProtKB-ARBA"/>
</dbReference>
<keyword evidence="7 15" id="KW-0378">Hydrolase</keyword>
<dbReference type="RefSeq" id="WP_089838367.1">
    <property type="nucleotide sequence ID" value="NZ_FOZL01000001.1"/>
</dbReference>
<sequence>MSNNHPSGLTHGEIADLRAAAARVAENSYSPYSHFRVGAAVLLTDGTVVTGVNVENASYRLTTCAEQTAISAAVAAKGPGIRLKAVAVANLNGSACMPCGACRQTILEFADANVPVFYPGEGGVDAESTVARLLPAAFTLQHLAGAE</sequence>
<dbReference type="Gene3D" id="3.40.140.10">
    <property type="entry name" value="Cytidine Deaminase, domain 2"/>
    <property type="match status" value="1"/>
</dbReference>
<evidence type="ECO:0000256" key="7">
    <source>
        <dbReference type="ARBA" id="ARBA00022801"/>
    </source>
</evidence>
<evidence type="ECO:0000256" key="4">
    <source>
        <dbReference type="ARBA" id="ARBA00012783"/>
    </source>
</evidence>
<dbReference type="InterPro" id="IPR016192">
    <property type="entry name" value="APOBEC/CMP_deaminase_Zn-bd"/>
</dbReference>
<dbReference type="PANTHER" id="PTHR11644">
    <property type="entry name" value="CYTIDINE DEAMINASE"/>
    <property type="match status" value="1"/>
</dbReference>
<dbReference type="GO" id="GO:0004126">
    <property type="term" value="F:cytidine deaminase activity"/>
    <property type="evidence" value="ECO:0007669"/>
    <property type="project" value="UniProtKB-UniRule"/>
</dbReference>
<accession>A0A1I6M1T4</accession>
<evidence type="ECO:0000256" key="8">
    <source>
        <dbReference type="ARBA" id="ARBA00022833"/>
    </source>
</evidence>